<organism evidence="2 3">
    <name type="scientific">Reticulomyxa filosa</name>
    <dbReference type="NCBI Taxonomy" id="46433"/>
    <lineage>
        <taxon>Eukaryota</taxon>
        <taxon>Sar</taxon>
        <taxon>Rhizaria</taxon>
        <taxon>Retaria</taxon>
        <taxon>Foraminifera</taxon>
        <taxon>Monothalamids</taxon>
        <taxon>Reticulomyxidae</taxon>
        <taxon>Reticulomyxa</taxon>
    </lineage>
</organism>
<keyword evidence="3" id="KW-1185">Reference proteome</keyword>
<feature type="domain" description="Caspase family p20" evidence="1">
    <location>
        <begin position="152"/>
        <end position="222"/>
    </location>
</feature>
<dbReference type="GO" id="GO:0004197">
    <property type="term" value="F:cysteine-type endopeptidase activity"/>
    <property type="evidence" value="ECO:0007669"/>
    <property type="project" value="InterPro"/>
</dbReference>
<dbReference type="AlphaFoldDB" id="X6NGY7"/>
<evidence type="ECO:0000259" key="1">
    <source>
        <dbReference type="PROSITE" id="PS50208"/>
    </source>
</evidence>
<evidence type="ECO:0000313" key="3">
    <source>
        <dbReference type="Proteomes" id="UP000023152"/>
    </source>
</evidence>
<dbReference type="InterPro" id="IPR011600">
    <property type="entry name" value="Pept_C14_caspase"/>
</dbReference>
<protein>
    <recommendedName>
        <fullName evidence="1">Caspase family p20 domain-containing protein</fullName>
    </recommendedName>
</protein>
<evidence type="ECO:0000313" key="2">
    <source>
        <dbReference type="EMBL" id="ETO24979.1"/>
    </source>
</evidence>
<dbReference type="InterPro" id="IPR029030">
    <property type="entry name" value="Caspase-like_dom_sf"/>
</dbReference>
<dbReference type="PROSITE" id="PS50208">
    <property type="entry name" value="CASPASE_P20"/>
    <property type="match status" value="1"/>
</dbReference>
<dbReference type="InterPro" id="IPR001309">
    <property type="entry name" value="Pept_C14_p20"/>
</dbReference>
<accession>X6NGY7</accession>
<proteinExistence type="predicted"/>
<reference evidence="2 3" key="1">
    <citation type="journal article" date="2013" name="Curr. Biol.">
        <title>The Genome of the Foraminiferan Reticulomyxa filosa.</title>
        <authorList>
            <person name="Glockner G."/>
            <person name="Hulsmann N."/>
            <person name="Schleicher M."/>
            <person name="Noegel A.A."/>
            <person name="Eichinger L."/>
            <person name="Gallinger C."/>
            <person name="Pawlowski J."/>
            <person name="Sierra R."/>
            <person name="Euteneuer U."/>
            <person name="Pillet L."/>
            <person name="Moustafa A."/>
            <person name="Platzer M."/>
            <person name="Groth M."/>
            <person name="Szafranski K."/>
            <person name="Schliwa M."/>
        </authorList>
    </citation>
    <scope>NUCLEOTIDE SEQUENCE [LARGE SCALE GENOMIC DNA]</scope>
</reference>
<sequence>MGERKNLIKMKELTFGELLRQSHNCLEEKHLQKMRTENLRLELVNMKNDIIEFDEDVKREFESGGPLFEINLVPFQPSIIIGKKKKIKNVLVIMIGISEYIDNERWPNLSGVKEDDTENFKQLFEQELNYTFVCNSSPKMTKENIQNFMNQVIIDHGLRNNTNKYDGLIMIFCGYGGRGDEGDVLVTSDGKYIPIAKFQDSFDCERMQSFEDFPKIFIIDVCHTKIAEPQKSAIRGIRGLRNYDGFLVIWSTTKGNTVGKLSLLSQCMKNIVTSTYKSGYSFNQMLQDIMTEICNKNEWHCVESKNAIDYYIVFQQRKSV</sequence>
<comment type="caution">
    <text evidence="2">The sequence shown here is derived from an EMBL/GenBank/DDBJ whole genome shotgun (WGS) entry which is preliminary data.</text>
</comment>
<dbReference type="SUPFAM" id="SSF52129">
    <property type="entry name" value="Caspase-like"/>
    <property type="match status" value="1"/>
</dbReference>
<dbReference type="GO" id="GO:0006508">
    <property type="term" value="P:proteolysis"/>
    <property type="evidence" value="ECO:0007669"/>
    <property type="project" value="InterPro"/>
</dbReference>
<dbReference type="EMBL" id="ASPP01008827">
    <property type="protein sequence ID" value="ETO24979.1"/>
    <property type="molecule type" value="Genomic_DNA"/>
</dbReference>
<dbReference type="Pfam" id="PF00656">
    <property type="entry name" value="Peptidase_C14"/>
    <property type="match status" value="1"/>
</dbReference>
<gene>
    <name evidence="2" type="ORF">RFI_12166</name>
</gene>
<name>X6NGY7_RETFI</name>
<dbReference type="Gene3D" id="3.40.50.1460">
    <property type="match status" value="1"/>
</dbReference>
<dbReference type="Proteomes" id="UP000023152">
    <property type="component" value="Unassembled WGS sequence"/>
</dbReference>